<proteinExistence type="predicted"/>
<dbReference type="Gene3D" id="3.30.70.20">
    <property type="match status" value="1"/>
</dbReference>
<gene>
    <name evidence="2" type="ORF">DFR85_01950</name>
</gene>
<evidence type="ECO:0000313" key="2">
    <source>
        <dbReference type="EMBL" id="AWR93557.1"/>
    </source>
</evidence>
<dbReference type="InterPro" id="IPR017900">
    <property type="entry name" value="4Fe4S_Fe_S_CS"/>
</dbReference>
<evidence type="ECO:0000313" key="3">
    <source>
        <dbReference type="Proteomes" id="UP000248044"/>
    </source>
</evidence>
<dbReference type="EMBL" id="CP029289">
    <property type="protein sequence ID" value="AWR93557.1"/>
    <property type="molecule type" value="Genomic_DNA"/>
</dbReference>
<feature type="domain" description="4Fe-4S ferredoxin-type" evidence="1">
    <location>
        <begin position="316"/>
        <end position="345"/>
    </location>
</feature>
<organism evidence="2 3">
    <name type="scientific">Acidianus brierleyi</name>
    <dbReference type="NCBI Taxonomy" id="41673"/>
    <lineage>
        <taxon>Archaea</taxon>
        <taxon>Thermoproteota</taxon>
        <taxon>Thermoprotei</taxon>
        <taxon>Sulfolobales</taxon>
        <taxon>Sulfolobaceae</taxon>
        <taxon>Acidianus</taxon>
    </lineage>
</organism>
<dbReference type="PROSITE" id="PS00198">
    <property type="entry name" value="4FE4S_FER_1"/>
    <property type="match status" value="2"/>
</dbReference>
<dbReference type="RefSeq" id="WP_110269441.1">
    <property type="nucleotide sequence ID" value="NZ_CP029289.2"/>
</dbReference>
<dbReference type="OrthoDB" id="42878at2157"/>
<accession>A0A2U9IC20</accession>
<dbReference type="PROSITE" id="PS51379">
    <property type="entry name" value="4FE4S_FER_2"/>
    <property type="match status" value="2"/>
</dbReference>
<feature type="domain" description="4Fe-4S ferredoxin-type" evidence="1">
    <location>
        <begin position="275"/>
        <end position="297"/>
    </location>
</feature>
<reference evidence="2 3" key="1">
    <citation type="submission" date="2018-05" db="EMBL/GenBank/DDBJ databases">
        <title>Complete Genome Sequences of Extremely Thermoacidophilic, Metal-Mobilizing Type-Strain Members of the Archaeal Family Sulfolobaceae: Acidianus brierleyi DSM-1651T, Acidianus sulfidivorans DSM-18786T, Metallosphaera hakonensis DSM-7519T, and Metallosphaera prunae DSM-10039T.</title>
        <authorList>
            <person name="Counts J.A."/>
            <person name="Kelly R.M."/>
        </authorList>
    </citation>
    <scope>NUCLEOTIDE SEQUENCE [LARGE SCALE GENOMIC DNA]</scope>
    <source>
        <strain evidence="2 3">DSM 1651</strain>
    </source>
</reference>
<dbReference type="GeneID" id="36830880"/>
<dbReference type="GO" id="GO:0016491">
    <property type="term" value="F:oxidoreductase activity"/>
    <property type="evidence" value="ECO:0007669"/>
    <property type="project" value="UniProtKB-ARBA"/>
</dbReference>
<dbReference type="SUPFAM" id="SSF54862">
    <property type="entry name" value="4Fe-4S ferredoxins"/>
    <property type="match status" value="1"/>
</dbReference>
<sequence length="618" mass="71667">MEKFLFSALSPTVKVNPPEVIIKVRKEDDLQNLRDFTPRYEFIRGLQGNKIADLTEFKGVEDLGDKIKVMPGTKWKEIINYNPEIFCIRDFTVGGSVSFNDACFGFNEFGYIKDRVEVEAYIDGQKYEGKYKGGIISAVLINKENKEMCYKYLEGDFLYLANLVKKWFISDFPVFRDVTLIKENNKAKVFVSYTKTREVLVKKFIDNFQDSKPPYEDIRKHKFRYAGYITLVSFEPSVFSRSDLVYFHFRKNEVYYYAFSQNPLVLPNTTVYSDVNDKILFNGCILCGKCTEVCPHKDQRDSSVFSPLGFYVLSSFSKEKEVSNCHMCGKCTNVCPVDLSIVLDLIKSAKFPETKLGININLFSRRVIVLTVISKDLKEFAIKAFKILDSMGIKVGIITLDLSYAELIKSEFNNDIKERIKYIDEIITLTPEEFHFLSSLQNVKIIDVTFIYQLLEKEIKNKLEKMKVHVPCFYDANFKNADKTCSYEFLNEVNNEGYGKKNPNADISLCPLAARRLGIKNILDLFNVQIDYSISDKFYKDFISYLGSLNELFKDLEWYTDIDDNVKNEAFTDLIENFLSSRSKDELLLFYLNNDKYIDLDKNIRDHIVKGIEKLFAT</sequence>
<dbReference type="InterPro" id="IPR017896">
    <property type="entry name" value="4Fe4S_Fe-S-bd"/>
</dbReference>
<dbReference type="KEGG" id="abri:DFR85_01950"/>
<evidence type="ECO:0000259" key="1">
    <source>
        <dbReference type="PROSITE" id="PS51379"/>
    </source>
</evidence>
<keyword evidence="3" id="KW-1185">Reference proteome</keyword>
<protein>
    <submittedName>
        <fullName evidence="2">4Fe-4S ferredoxin</fullName>
    </submittedName>
</protein>
<dbReference type="AlphaFoldDB" id="A0A2U9IC20"/>
<dbReference type="Pfam" id="PF13534">
    <property type="entry name" value="Fer4_17"/>
    <property type="match status" value="1"/>
</dbReference>
<name>A0A2U9IC20_9CREN</name>
<dbReference type="Proteomes" id="UP000248044">
    <property type="component" value="Chromosome"/>
</dbReference>